<protein>
    <recommendedName>
        <fullName evidence="1">Transcriptional regulator MraZ</fullName>
    </recommendedName>
</protein>
<dbReference type="CDD" id="cd16320">
    <property type="entry name" value="MraZ_N"/>
    <property type="match status" value="1"/>
</dbReference>
<evidence type="ECO:0000256" key="3">
    <source>
        <dbReference type="ARBA" id="ARBA00022737"/>
    </source>
</evidence>
<comment type="caution">
    <text evidence="8">The sequence shown here is derived from an EMBL/GenBank/DDBJ whole genome shotgun (WGS) entry which is preliminary data.</text>
</comment>
<dbReference type="PANTHER" id="PTHR34701">
    <property type="entry name" value="TRANSCRIPTIONAL REGULATOR MRAZ"/>
    <property type="match status" value="1"/>
</dbReference>
<reference evidence="8" key="1">
    <citation type="journal article" date="2014" name="Front. Microbiol.">
        <title>High frequency of phylogenetically diverse reductive dehalogenase-homologous genes in deep subseafloor sedimentary metagenomes.</title>
        <authorList>
            <person name="Kawai M."/>
            <person name="Futagami T."/>
            <person name="Toyoda A."/>
            <person name="Takaki Y."/>
            <person name="Nishi S."/>
            <person name="Hori S."/>
            <person name="Arai W."/>
            <person name="Tsubouchi T."/>
            <person name="Morono Y."/>
            <person name="Uchiyama I."/>
            <person name="Ito T."/>
            <person name="Fujiyama A."/>
            <person name="Inagaki F."/>
            <person name="Takami H."/>
        </authorList>
    </citation>
    <scope>NUCLEOTIDE SEQUENCE</scope>
    <source>
        <strain evidence="8">Expedition CK06-06</strain>
    </source>
</reference>
<evidence type="ECO:0000256" key="1">
    <source>
        <dbReference type="ARBA" id="ARBA00013860"/>
    </source>
</evidence>
<dbReference type="GO" id="GO:0000976">
    <property type="term" value="F:transcription cis-regulatory region binding"/>
    <property type="evidence" value="ECO:0007669"/>
    <property type="project" value="TreeGrafter"/>
</dbReference>
<dbReference type="CDD" id="cd16321">
    <property type="entry name" value="MraZ_C"/>
    <property type="match status" value="1"/>
</dbReference>
<dbReference type="Gene3D" id="3.40.1550.20">
    <property type="entry name" value="Transcriptional regulator MraZ domain"/>
    <property type="match status" value="1"/>
</dbReference>
<evidence type="ECO:0000256" key="2">
    <source>
        <dbReference type="ARBA" id="ARBA00022490"/>
    </source>
</evidence>
<dbReference type="InterPro" id="IPR020603">
    <property type="entry name" value="MraZ_dom"/>
</dbReference>
<sequence>ESLFYGTYRYKVDEKGRMPLPRKFREQLKDSKGGRLAKGADKCIVIYPLPEWIKQAAELEKAARPPDVQRKLRRLFGASTFDFIFDKQGRIAFPAELRNYAEITDSAVVIGAQKYVEIWNPELWEEQIGEWEQLDTLWDMKESK</sequence>
<keyword evidence="3" id="KW-0677">Repeat</keyword>
<dbReference type="InterPro" id="IPR007159">
    <property type="entry name" value="SpoVT-AbrB_dom"/>
</dbReference>
<evidence type="ECO:0000259" key="7">
    <source>
        <dbReference type="PROSITE" id="PS51740"/>
    </source>
</evidence>
<evidence type="ECO:0000256" key="6">
    <source>
        <dbReference type="ARBA" id="ARBA00023163"/>
    </source>
</evidence>
<keyword evidence="2" id="KW-0963">Cytoplasm</keyword>
<dbReference type="Pfam" id="PF02381">
    <property type="entry name" value="MraZ"/>
    <property type="match status" value="2"/>
</dbReference>
<proteinExistence type="inferred from homology"/>
<dbReference type="InterPro" id="IPR035642">
    <property type="entry name" value="MraZ_N"/>
</dbReference>
<keyword evidence="6" id="KW-0804">Transcription</keyword>
<dbReference type="HAMAP" id="MF_01008">
    <property type="entry name" value="MraZ"/>
    <property type="match status" value="1"/>
</dbReference>
<evidence type="ECO:0000313" key="8">
    <source>
        <dbReference type="EMBL" id="GAI26711.1"/>
    </source>
</evidence>
<dbReference type="SUPFAM" id="SSF89447">
    <property type="entry name" value="AbrB/MazE/MraZ-like"/>
    <property type="match status" value="1"/>
</dbReference>
<feature type="domain" description="SpoVT-AbrB" evidence="7">
    <location>
        <begin position="80"/>
        <end position="123"/>
    </location>
</feature>
<feature type="domain" description="SpoVT-AbrB" evidence="7">
    <location>
        <begin position="7"/>
        <end position="51"/>
    </location>
</feature>
<organism evidence="8">
    <name type="scientific">marine sediment metagenome</name>
    <dbReference type="NCBI Taxonomy" id="412755"/>
    <lineage>
        <taxon>unclassified sequences</taxon>
        <taxon>metagenomes</taxon>
        <taxon>ecological metagenomes</taxon>
    </lineage>
</organism>
<gene>
    <name evidence="8" type="ORF">S06H3_26143</name>
</gene>
<dbReference type="InterPro" id="IPR037914">
    <property type="entry name" value="SpoVT-AbrB_sf"/>
</dbReference>
<dbReference type="PANTHER" id="PTHR34701:SF1">
    <property type="entry name" value="TRANSCRIPTIONAL REGULATOR MRAZ"/>
    <property type="match status" value="1"/>
</dbReference>
<evidence type="ECO:0000256" key="4">
    <source>
        <dbReference type="ARBA" id="ARBA00023015"/>
    </source>
</evidence>
<accession>X1N925</accession>
<dbReference type="GO" id="GO:2000143">
    <property type="term" value="P:negative regulation of DNA-templated transcription initiation"/>
    <property type="evidence" value="ECO:0007669"/>
    <property type="project" value="TreeGrafter"/>
</dbReference>
<evidence type="ECO:0000256" key="5">
    <source>
        <dbReference type="ARBA" id="ARBA00023125"/>
    </source>
</evidence>
<feature type="non-terminal residue" evidence="8">
    <location>
        <position position="1"/>
    </location>
</feature>
<dbReference type="InterPro" id="IPR035644">
    <property type="entry name" value="MraZ_C"/>
</dbReference>
<keyword evidence="4" id="KW-0805">Transcription regulation</keyword>
<dbReference type="AlphaFoldDB" id="X1N925"/>
<dbReference type="InterPro" id="IPR003444">
    <property type="entry name" value="MraZ"/>
</dbReference>
<dbReference type="GO" id="GO:0003700">
    <property type="term" value="F:DNA-binding transcription factor activity"/>
    <property type="evidence" value="ECO:0007669"/>
    <property type="project" value="InterPro"/>
</dbReference>
<dbReference type="PROSITE" id="PS51740">
    <property type="entry name" value="SPOVT_ABRB"/>
    <property type="match status" value="2"/>
</dbReference>
<dbReference type="EMBL" id="BARV01015086">
    <property type="protein sequence ID" value="GAI26711.1"/>
    <property type="molecule type" value="Genomic_DNA"/>
</dbReference>
<dbReference type="InterPro" id="IPR038619">
    <property type="entry name" value="MraZ_sf"/>
</dbReference>
<name>X1N925_9ZZZZ</name>
<keyword evidence="5" id="KW-0238">DNA-binding</keyword>